<evidence type="ECO:0000256" key="4">
    <source>
        <dbReference type="ARBA" id="ARBA00022801"/>
    </source>
</evidence>
<dbReference type="Proteomes" id="UP000614469">
    <property type="component" value="Unassembled WGS sequence"/>
</dbReference>
<organism evidence="8 9">
    <name type="scientific">Candidatus Desulfolinea nitratireducens</name>
    <dbReference type="NCBI Taxonomy" id="2841698"/>
    <lineage>
        <taxon>Bacteria</taxon>
        <taxon>Bacillati</taxon>
        <taxon>Chloroflexota</taxon>
        <taxon>Anaerolineae</taxon>
        <taxon>Anaerolineales</taxon>
        <taxon>Anaerolineales incertae sedis</taxon>
        <taxon>Candidatus Desulfolinea</taxon>
    </lineage>
</organism>
<keyword evidence="3" id="KW-0479">Metal-binding</keyword>
<comment type="caution">
    <text evidence="8">The sequence shown here is derived from an EMBL/GenBank/DDBJ whole genome shotgun (WGS) entry which is preliminary data.</text>
</comment>
<name>A0A8J6TDF7_9CHLR</name>
<gene>
    <name evidence="8" type="ORF">H8E29_00860</name>
</gene>
<accession>A0A8J6TDF7</accession>
<evidence type="ECO:0000256" key="1">
    <source>
        <dbReference type="ARBA" id="ARBA00001936"/>
    </source>
</evidence>
<dbReference type="InterPro" id="IPR015797">
    <property type="entry name" value="NUDIX_hydrolase-like_dom_sf"/>
</dbReference>
<dbReference type="PANTHER" id="PTHR12992:SF11">
    <property type="entry name" value="MITOCHONDRIAL COENZYME A DIPHOSPHATASE NUDT8"/>
    <property type="match status" value="1"/>
</dbReference>
<reference evidence="8 9" key="1">
    <citation type="submission" date="2020-08" db="EMBL/GenBank/DDBJ databases">
        <title>Bridging the membrane lipid divide: bacteria of the FCB group superphylum have the potential to synthesize archaeal ether lipids.</title>
        <authorList>
            <person name="Villanueva L."/>
            <person name="Von Meijenfeldt F.A.B."/>
            <person name="Westbye A.B."/>
            <person name="Yadav S."/>
            <person name="Hopmans E.C."/>
            <person name="Dutilh B.E."/>
            <person name="Sinninghe Damste J.S."/>
        </authorList>
    </citation>
    <scope>NUCLEOTIDE SEQUENCE [LARGE SCALE GENOMIC DNA]</scope>
    <source>
        <strain evidence="8">NIOZ-UU36</strain>
    </source>
</reference>
<comment type="cofactor">
    <cofactor evidence="2">
        <name>Mg(2+)</name>
        <dbReference type="ChEBI" id="CHEBI:18420"/>
    </cofactor>
</comment>
<dbReference type="GO" id="GO:0046872">
    <property type="term" value="F:metal ion binding"/>
    <property type="evidence" value="ECO:0007669"/>
    <property type="project" value="UniProtKB-KW"/>
</dbReference>
<feature type="domain" description="Nudix hydrolase" evidence="7">
    <location>
        <begin position="58"/>
        <end position="197"/>
    </location>
</feature>
<dbReference type="Pfam" id="PF00293">
    <property type="entry name" value="NUDIX"/>
    <property type="match status" value="1"/>
</dbReference>
<keyword evidence="5" id="KW-0460">Magnesium</keyword>
<evidence type="ECO:0000259" key="7">
    <source>
        <dbReference type="PROSITE" id="PS51462"/>
    </source>
</evidence>
<evidence type="ECO:0000313" key="8">
    <source>
        <dbReference type="EMBL" id="MBC8333791.1"/>
    </source>
</evidence>
<evidence type="ECO:0000256" key="2">
    <source>
        <dbReference type="ARBA" id="ARBA00001946"/>
    </source>
</evidence>
<dbReference type="InterPro" id="IPR000086">
    <property type="entry name" value="NUDIX_hydrolase_dom"/>
</dbReference>
<dbReference type="CDD" id="cd03426">
    <property type="entry name" value="NUDIX_CoAse_Nudt7"/>
    <property type="match status" value="1"/>
</dbReference>
<dbReference type="GO" id="GO:0010945">
    <property type="term" value="F:coenzyme A diphosphatase activity"/>
    <property type="evidence" value="ECO:0007669"/>
    <property type="project" value="InterPro"/>
</dbReference>
<dbReference type="SUPFAM" id="SSF55811">
    <property type="entry name" value="Nudix"/>
    <property type="match status" value="1"/>
</dbReference>
<keyword evidence="6" id="KW-0464">Manganese</keyword>
<evidence type="ECO:0000256" key="3">
    <source>
        <dbReference type="ARBA" id="ARBA00022723"/>
    </source>
</evidence>
<dbReference type="AlphaFoldDB" id="A0A8J6TDF7"/>
<evidence type="ECO:0000256" key="5">
    <source>
        <dbReference type="ARBA" id="ARBA00022842"/>
    </source>
</evidence>
<protein>
    <submittedName>
        <fullName evidence="8">CoA pyrophosphatase</fullName>
    </submittedName>
</protein>
<sequence length="224" mass="25353">MIILLSVFIAAVRFEGSIKIKPLTQAQIAERLRQSYRGKSQPSTDGYVDHSAEGIINPLKCAAVLIPLTFFDDEWHLLFTRRTDTLNDHSGQVSFPGGQCDPEDETPEDTALREAEEEIGLNPKDVHILGRANELITVTDYEITPVVGVFPWPYSFLVSTIEVGRVFTMPLSWLADPKNYWQFTHPRSEHPVIAYHPYDGELLWGATAQMTVNLLKTFLEHPYP</sequence>
<evidence type="ECO:0000313" key="9">
    <source>
        <dbReference type="Proteomes" id="UP000614469"/>
    </source>
</evidence>
<proteinExistence type="predicted"/>
<dbReference type="EMBL" id="JACNJN010000026">
    <property type="protein sequence ID" value="MBC8333791.1"/>
    <property type="molecule type" value="Genomic_DNA"/>
</dbReference>
<dbReference type="Gene3D" id="3.90.79.10">
    <property type="entry name" value="Nucleoside Triphosphate Pyrophosphohydrolase"/>
    <property type="match status" value="1"/>
</dbReference>
<keyword evidence="4" id="KW-0378">Hydrolase</keyword>
<dbReference type="PROSITE" id="PS51462">
    <property type="entry name" value="NUDIX"/>
    <property type="match status" value="1"/>
</dbReference>
<dbReference type="InterPro" id="IPR045121">
    <property type="entry name" value="CoAse"/>
</dbReference>
<dbReference type="PANTHER" id="PTHR12992">
    <property type="entry name" value="NUDIX HYDROLASE"/>
    <property type="match status" value="1"/>
</dbReference>
<comment type="cofactor">
    <cofactor evidence="1">
        <name>Mn(2+)</name>
        <dbReference type="ChEBI" id="CHEBI:29035"/>
    </cofactor>
</comment>
<evidence type="ECO:0000256" key="6">
    <source>
        <dbReference type="ARBA" id="ARBA00023211"/>
    </source>
</evidence>